<organism evidence="1 2">
    <name type="scientific">Caerostris extrusa</name>
    <name type="common">Bark spider</name>
    <name type="synonym">Caerostris bankana</name>
    <dbReference type="NCBI Taxonomy" id="172846"/>
    <lineage>
        <taxon>Eukaryota</taxon>
        <taxon>Metazoa</taxon>
        <taxon>Ecdysozoa</taxon>
        <taxon>Arthropoda</taxon>
        <taxon>Chelicerata</taxon>
        <taxon>Arachnida</taxon>
        <taxon>Araneae</taxon>
        <taxon>Araneomorphae</taxon>
        <taxon>Entelegynae</taxon>
        <taxon>Araneoidea</taxon>
        <taxon>Araneidae</taxon>
        <taxon>Caerostris</taxon>
    </lineage>
</organism>
<evidence type="ECO:0000313" key="2">
    <source>
        <dbReference type="Proteomes" id="UP001054945"/>
    </source>
</evidence>
<accession>A0AAV4V1F4</accession>
<evidence type="ECO:0000313" key="1">
    <source>
        <dbReference type="EMBL" id="GIY63390.1"/>
    </source>
</evidence>
<reference evidence="1 2" key="1">
    <citation type="submission" date="2021-06" db="EMBL/GenBank/DDBJ databases">
        <title>Caerostris extrusa draft genome.</title>
        <authorList>
            <person name="Kono N."/>
            <person name="Arakawa K."/>
        </authorList>
    </citation>
    <scope>NUCLEOTIDE SEQUENCE [LARGE SCALE GENOMIC DNA]</scope>
</reference>
<gene>
    <name evidence="1" type="primary">AVEN_240393_1</name>
    <name evidence="1" type="ORF">CEXT_148551</name>
</gene>
<name>A0AAV4V1F4_CAEEX</name>
<proteinExistence type="predicted"/>
<comment type="caution">
    <text evidence="1">The sequence shown here is derived from an EMBL/GenBank/DDBJ whole genome shotgun (WGS) entry which is preliminary data.</text>
</comment>
<dbReference type="AlphaFoldDB" id="A0AAV4V1F4"/>
<sequence length="90" mass="10657">MPAIFGRMTIYKPRVLFEILNRHLATRNLDELLQFEYDRQKLEVSITLSKYVELHIEKSTGSSLIRKLNFLESVFIKQTQTKKVDYLAHT</sequence>
<dbReference type="EMBL" id="BPLR01013734">
    <property type="protein sequence ID" value="GIY63390.1"/>
    <property type="molecule type" value="Genomic_DNA"/>
</dbReference>
<keyword evidence="2" id="KW-1185">Reference proteome</keyword>
<dbReference type="Proteomes" id="UP001054945">
    <property type="component" value="Unassembled WGS sequence"/>
</dbReference>
<protein>
    <submittedName>
        <fullName evidence="1">Uncharacterized protein</fullName>
    </submittedName>
</protein>